<protein>
    <submittedName>
        <fullName evidence="2">PDC sensor domain-containing protein</fullName>
    </submittedName>
</protein>
<dbReference type="Proteomes" id="UP000705867">
    <property type="component" value="Unassembled WGS sequence"/>
</dbReference>
<feature type="transmembrane region" description="Helical" evidence="1">
    <location>
        <begin position="12"/>
        <end position="33"/>
    </location>
</feature>
<evidence type="ECO:0000313" key="3">
    <source>
        <dbReference type="Proteomes" id="UP000705867"/>
    </source>
</evidence>
<evidence type="ECO:0000313" key="2">
    <source>
        <dbReference type="EMBL" id="MBZ0154778.1"/>
    </source>
</evidence>
<dbReference type="EMBL" id="JAIOIV010000013">
    <property type="protein sequence ID" value="MBZ0154778.1"/>
    <property type="molecule type" value="Genomic_DNA"/>
</dbReference>
<keyword evidence="1" id="KW-0812">Transmembrane</keyword>
<evidence type="ECO:0000256" key="1">
    <source>
        <dbReference type="SAM" id="Phobius"/>
    </source>
</evidence>
<reference evidence="2" key="1">
    <citation type="journal article" date="2021" name="bioRxiv">
        <title>Unraveling nitrogen, sulfur and carbon metabolic pathways and microbial community transcriptional responses to substrate deprivation and toxicity stresses in a bioreactor mimicking anoxic brackish coastal sediment conditions.</title>
        <authorList>
            <person name="Martins P.D."/>
            <person name="Echeveste M.J."/>
            <person name="Arshad A."/>
            <person name="Kurth J."/>
            <person name="Ouboter H."/>
            <person name="Jetten M.S.M."/>
            <person name="Welte C.U."/>
        </authorList>
    </citation>
    <scope>NUCLEOTIDE SEQUENCE</scope>
    <source>
        <strain evidence="2">MAG_39</strain>
    </source>
</reference>
<dbReference type="Gene3D" id="3.30.450.20">
    <property type="entry name" value="PAS domain"/>
    <property type="match status" value="1"/>
</dbReference>
<name>A0A953J3B5_9BACT</name>
<gene>
    <name evidence="2" type="ORF">K8I29_01015</name>
</gene>
<dbReference type="CDD" id="cd18773">
    <property type="entry name" value="PDC1_HK_sensor"/>
    <property type="match status" value="1"/>
</dbReference>
<reference evidence="2" key="2">
    <citation type="submission" date="2021-08" db="EMBL/GenBank/DDBJ databases">
        <authorList>
            <person name="Dalcin Martins P."/>
        </authorList>
    </citation>
    <scope>NUCLEOTIDE SEQUENCE</scope>
    <source>
        <strain evidence="2">MAG_39</strain>
    </source>
</reference>
<feature type="non-terminal residue" evidence="2">
    <location>
        <position position="174"/>
    </location>
</feature>
<dbReference type="AlphaFoldDB" id="A0A953J3B5"/>
<comment type="caution">
    <text evidence="2">The sequence shown here is derived from an EMBL/GenBank/DDBJ whole genome shotgun (WGS) entry which is preliminary data.</text>
</comment>
<accession>A0A953J3B5</accession>
<organism evidence="2 3">
    <name type="scientific">Candidatus Nitrobium versatile</name>
    <dbReference type="NCBI Taxonomy" id="2884831"/>
    <lineage>
        <taxon>Bacteria</taxon>
        <taxon>Pseudomonadati</taxon>
        <taxon>Nitrospirota</taxon>
        <taxon>Nitrospiria</taxon>
        <taxon>Nitrospirales</taxon>
        <taxon>Nitrospiraceae</taxon>
        <taxon>Candidatus Nitrobium</taxon>
    </lineage>
</organism>
<keyword evidence="1" id="KW-0472">Membrane</keyword>
<sequence length="174" mass="20056">MRMHPVSHKYPWHLAAIFIVLVLANISLGYLFYNNQKAHIKRERQEDLLAVADLKASQIATWRKERLADAEHILETSLIVRQVQSWLRHPGSPEVGREIFRWMQSLQRHYRYGSIFLLDAKGECRISSPEDGKTVKPGDRELAEEALKTGKVIFSDLHYSGTTREIRLALAVPL</sequence>
<keyword evidence="1" id="KW-1133">Transmembrane helix</keyword>
<proteinExistence type="predicted"/>